<dbReference type="Pfam" id="PF04519">
    <property type="entry name" value="Bactofilin"/>
    <property type="match status" value="1"/>
</dbReference>
<dbReference type="Proteomes" id="UP000238365">
    <property type="component" value="Chromosome"/>
</dbReference>
<evidence type="ECO:0000256" key="2">
    <source>
        <dbReference type="SAM" id="Phobius"/>
    </source>
</evidence>
<keyword evidence="2" id="KW-0472">Membrane</keyword>
<reference evidence="3 4" key="1">
    <citation type="submission" date="2018-01" db="EMBL/GenBank/DDBJ databases">
        <title>Complete and assembled Genome of Pantoea gaviniae DSM22758T.</title>
        <authorList>
            <person name="Stevens M.J.A."/>
            <person name="Zurfluh K."/>
            <person name="Stephan R."/>
        </authorList>
    </citation>
    <scope>NUCLEOTIDE SEQUENCE [LARGE SCALE GENOMIC DNA]</scope>
    <source>
        <strain evidence="3 4">DSM 22758</strain>
    </source>
</reference>
<sequence>MDRRYLFFNSGLGFWSLALVASFYSFRWTWLFGLLAVASFLFYVLQWKVAIMFKKPGKSTDIAAEKKSASSATAVEKNRPPSEEKVSNTVIARDVCFKGNITAAGQVYVYGEIEGNISASDALVKVMRGGRVQGDISCHELLIDGNIQGECKAESIEIGEHAHVHGTLNYAVLAVKKGGVFIGHAEATRQPEHAANVIGIAPASAVAGKALPKTLEKSQLGHA</sequence>
<keyword evidence="4" id="KW-1185">Reference proteome</keyword>
<protein>
    <submittedName>
        <fullName evidence="3">Ccm protein</fullName>
    </submittedName>
</protein>
<dbReference type="PANTHER" id="PTHR35024">
    <property type="entry name" value="HYPOTHETICAL CYTOSOLIC PROTEIN"/>
    <property type="match status" value="1"/>
</dbReference>
<dbReference type="AlphaFoldDB" id="A0A1X1E5Y6"/>
<proteinExistence type="inferred from homology"/>
<comment type="similarity">
    <text evidence="1">Belongs to the bactofilin family.</text>
</comment>
<dbReference type="PANTHER" id="PTHR35024:SF4">
    <property type="entry name" value="POLYMER-FORMING CYTOSKELETAL PROTEIN"/>
    <property type="match status" value="1"/>
</dbReference>
<feature type="transmembrane region" description="Helical" evidence="2">
    <location>
        <begin position="5"/>
        <end position="24"/>
    </location>
</feature>
<evidence type="ECO:0000313" key="4">
    <source>
        <dbReference type="Proteomes" id="UP000238365"/>
    </source>
</evidence>
<evidence type="ECO:0000313" key="3">
    <source>
        <dbReference type="EMBL" id="AUX92346.1"/>
    </source>
</evidence>
<evidence type="ECO:0000256" key="1">
    <source>
        <dbReference type="ARBA" id="ARBA00044755"/>
    </source>
</evidence>
<dbReference type="KEGG" id="pgz:C2E15_04130"/>
<accession>A0A1X1E5Y6</accession>
<keyword evidence="2" id="KW-0812">Transmembrane</keyword>
<dbReference type="EMBL" id="CP026377">
    <property type="protein sequence ID" value="AUX92346.1"/>
    <property type="molecule type" value="Genomic_DNA"/>
</dbReference>
<name>A0A1X1E5Y6_9GAMM</name>
<gene>
    <name evidence="3" type="ORF">C2E15_04130</name>
</gene>
<dbReference type="InterPro" id="IPR007607">
    <property type="entry name" value="BacA/B"/>
</dbReference>
<keyword evidence="2" id="KW-1133">Transmembrane helix</keyword>
<dbReference type="OrthoDB" id="5593698at2"/>
<feature type="transmembrane region" description="Helical" evidence="2">
    <location>
        <begin position="30"/>
        <end position="49"/>
    </location>
</feature>
<organism evidence="3 4">
    <name type="scientific">Mixta gaviniae</name>
    <dbReference type="NCBI Taxonomy" id="665914"/>
    <lineage>
        <taxon>Bacteria</taxon>
        <taxon>Pseudomonadati</taxon>
        <taxon>Pseudomonadota</taxon>
        <taxon>Gammaproteobacteria</taxon>
        <taxon>Enterobacterales</taxon>
        <taxon>Erwiniaceae</taxon>
        <taxon>Mixta</taxon>
    </lineage>
</organism>